<organism evidence="19">
    <name type="scientific">Ephydatia fluviatilis</name>
    <dbReference type="NCBI Taxonomy" id="31330"/>
    <lineage>
        <taxon>Eukaryota</taxon>
        <taxon>Metazoa</taxon>
        <taxon>Porifera</taxon>
        <taxon>Demospongiae</taxon>
        <taxon>Heteroscleromorpha</taxon>
        <taxon>Spongillida</taxon>
        <taxon>Spongillidae</taxon>
        <taxon>Ephydatia</taxon>
    </lineage>
</organism>
<evidence type="ECO:0000256" key="10">
    <source>
        <dbReference type="ARBA" id="ARBA00022840"/>
    </source>
</evidence>
<keyword evidence="5" id="KW-0808">Transferase</keyword>
<evidence type="ECO:0000256" key="15">
    <source>
        <dbReference type="SAM" id="MobiDB-lite"/>
    </source>
</evidence>
<feature type="region of interest" description="Disordered" evidence="15">
    <location>
        <begin position="769"/>
        <end position="792"/>
    </location>
</feature>
<dbReference type="SUPFAM" id="SSF56112">
    <property type="entry name" value="Protein kinase-like (PK-like)"/>
    <property type="match status" value="1"/>
</dbReference>
<keyword evidence="6 16" id="KW-0812">Transmembrane</keyword>
<keyword evidence="7 17" id="KW-0732">Signal</keyword>
<comment type="subcellular location">
    <subcellularLocation>
        <location evidence="1">Membrane</location>
        <topology evidence="1">Single-pass type I membrane protein</topology>
    </subcellularLocation>
</comment>
<dbReference type="PROSITE" id="PS00107">
    <property type="entry name" value="PROTEIN_KINASE_ATP"/>
    <property type="match status" value="1"/>
</dbReference>
<dbReference type="GO" id="GO:0004675">
    <property type="term" value="F:transmembrane receptor protein serine/threonine kinase activity"/>
    <property type="evidence" value="ECO:0007669"/>
    <property type="project" value="UniProtKB-EC"/>
</dbReference>
<feature type="chain" id="PRO_5004334283" description="receptor protein serine/threonine kinase" evidence="17">
    <location>
        <begin position="30"/>
        <end position="792"/>
    </location>
</feature>
<keyword evidence="11 16" id="KW-1133">Transmembrane helix</keyword>
<dbReference type="GO" id="GO:0005886">
    <property type="term" value="C:plasma membrane"/>
    <property type="evidence" value="ECO:0007669"/>
    <property type="project" value="TreeGrafter"/>
</dbReference>
<dbReference type="PANTHER" id="PTHR23255">
    <property type="entry name" value="TRANSFORMING GROWTH FACTOR-BETA RECEPTOR TYPE I AND II"/>
    <property type="match status" value="1"/>
</dbReference>
<keyword evidence="12 16" id="KW-0472">Membrane</keyword>
<evidence type="ECO:0000256" key="1">
    <source>
        <dbReference type="ARBA" id="ARBA00004479"/>
    </source>
</evidence>
<dbReference type="GO" id="GO:0043235">
    <property type="term" value="C:receptor complex"/>
    <property type="evidence" value="ECO:0007669"/>
    <property type="project" value="TreeGrafter"/>
</dbReference>
<feature type="signal peptide" evidence="17">
    <location>
        <begin position="1"/>
        <end position="29"/>
    </location>
</feature>
<dbReference type="InterPro" id="IPR000719">
    <property type="entry name" value="Prot_kinase_dom"/>
</dbReference>
<feature type="compositionally biased region" description="Polar residues" evidence="15">
    <location>
        <begin position="779"/>
        <end position="792"/>
    </location>
</feature>
<dbReference type="InterPro" id="IPR000333">
    <property type="entry name" value="TGFB_receptor"/>
</dbReference>
<dbReference type="GO" id="GO:0071363">
    <property type="term" value="P:cellular response to growth factor stimulus"/>
    <property type="evidence" value="ECO:0007669"/>
    <property type="project" value="TreeGrafter"/>
</dbReference>
<keyword evidence="8 14" id="KW-0547">Nucleotide-binding</keyword>
<dbReference type="EMBL" id="AB026828">
    <property type="protein sequence ID" value="BAA82605.1"/>
    <property type="molecule type" value="mRNA"/>
</dbReference>
<evidence type="ECO:0000256" key="6">
    <source>
        <dbReference type="ARBA" id="ARBA00022692"/>
    </source>
</evidence>
<keyword evidence="10 14" id="KW-0067">ATP-binding</keyword>
<dbReference type="PANTHER" id="PTHR23255:SF104">
    <property type="entry name" value="TGF-BETA RECEPTOR TYPE-2-LIKE ISOFORM X1"/>
    <property type="match status" value="1"/>
</dbReference>
<evidence type="ECO:0000256" key="8">
    <source>
        <dbReference type="ARBA" id="ARBA00022741"/>
    </source>
</evidence>
<dbReference type="InterPro" id="IPR011009">
    <property type="entry name" value="Kinase-like_dom_sf"/>
</dbReference>
<accession>Q9UAG1</accession>
<evidence type="ECO:0000313" key="19">
    <source>
        <dbReference type="EMBL" id="BAA82605.1"/>
    </source>
</evidence>
<name>Q9UAG1_9METZ</name>
<dbReference type="SMART" id="SM00220">
    <property type="entry name" value="S_TKc"/>
    <property type="match status" value="1"/>
</dbReference>
<evidence type="ECO:0000256" key="17">
    <source>
        <dbReference type="SAM" id="SignalP"/>
    </source>
</evidence>
<evidence type="ECO:0000256" key="7">
    <source>
        <dbReference type="ARBA" id="ARBA00022729"/>
    </source>
</evidence>
<evidence type="ECO:0000256" key="3">
    <source>
        <dbReference type="ARBA" id="ARBA00012401"/>
    </source>
</evidence>
<evidence type="ECO:0000256" key="14">
    <source>
        <dbReference type="PROSITE-ProRule" id="PRU10141"/>
    </source>
</evidence>
<feature type="binding site" evidence="14">
    <location>
        <position position="288"/>
    </location>
    <ligand>
        <name>ATP</name>
        <dbReference type="ChEBI" id="CHEBI:30616"/>
    </ligand>
</feature>
<evidence type="ECO:0000256" key="16">
    <source>
        <dbReference type="SAM" id="Phobius"/>
    </source>
</evidence>
<dbReference type="PROSITE" id="PS50011">
    <property type="entry name" value="PROTEIN_KINASE_DOM"/>
    <property type="match status" value="1"/>
</dbReference>
<dbReference type="Gene3D" id="3.30.200.20">
    <property type="entry name" value="Phosphorylase Kinase, domain 1"/>
    <property type="match status" value="1"/>
</dbReference>
<evidence type="ECO:0000256" key="4">
    <source>
        <dbReference type="ARBA" id="ARBA00022527"/>
    </source>
</evidence>
<evidence type="ECO:0000256" key="9">
    <source>
        <dbReference type="ARBA" id="ARBA00022777"/>
    </source>
</evidence>
<keyword evidence="9" id="KW-0418">Kinase</keyword>
<keyword evidence="13" id="KW-0675">Receptor</keyword>
<comment type="similarity">
    <text evidence="2">Belongs to the protein kinase superfamily. TKL Ser/Thr protein kinase family. TGFB receptor subfamily.</text>
</comment>
<dbReference type="CDD" id="cd14055">
    <property type="entry name" value="STKc_TGFbR2_like"/>
    <property type="match status" value="1"/>
</dbReference>
<feature type="transmembrane region" description="Helical" evidence="16">
    <location>
        <begin position="178"/>
        <end position="203"/>
    </location>
</feature>
<dbReference type="GO" id="GO:0005524">
    <property type="term" value="F:ATP binding"/>
    <property type="evidence" value="ECO:0007669"/>
    <property type="project" value="UniProtKB-UniRule"/>
</dbReference>
<evidence type="ECO:0000256" key="11">
    <source>
        <dbReference type="ARBA" id="ARBA00022989"/>
    </source>
</evidence>
<evidence type="ECO:0000256" key="12">
    <source>
        <dbReference type="ARBA" id="ARBA00023136"/>
    </source>
</evidence>
<dbReference type="AlphaFoldDB" id="Q9UAG1"/>
<feature type="domain" description="Protein kinase" evidence="18">
    <location>
        <begin position="261"/>
        <end position="562"/>
    </location>
</feature>
<evidence type="ECO:0000256" key="13">
    <source>
        <dbReference type="ARBA" id="ARBA00023170"/>
    </source>
</evidence>
<dbReference type="InterPro" id="IPR008271">
    <property type="entry name" value="Ser/Thr_kinase_AS"/>
</dbReference>
<keyword evidence="4" id="KW-0723">Serine/threonine-protein kinase</keyword>
<evidence type="ECO:0000259" key="18">
    <source>
        <dbReference type="PROSITE" id="PS50011"/>
    </source>
</evidence>
<protein>
    <recommendedName>
        <fullName evidence="3">receptor protein serine/threonine kinase</fullName>
        <ecNumber evidence="3">2.7.11.30</ecNumber>
    </recommendedName>
</protein>
<dbReference type="InterPro" id="IPR017441">
    <property type="entry name" value="Protein_kinase_ATP_BS"/>
</dbReference>
<reference evidence="19" key="1">
    <citation type="journal article" date="1999" name="FEBS Lett.">
        <title>Multiple TGF-beta receptor related genes in sponge and ancient gene duplications before the parazoan-eumetazoan split.</title>
        <authorList>
            <person name="Suga H."/>
            <person name="Ono K."/>
            <person name="Miyata T."/>
        </authorList>
    </citation>
    <scope>NUCLEOTIDE SEQUENCE</scope>
</reference>
<dbReference type="PROSITE" id="PS00108">
    <property type="entry name" value="PROTEIN_KINASE_ST"/>
    <property type="match status" value="1"/>
</dbReference>
<dbReference type="Pfam" id="PF00069">
    <property type="entry name" value="Pkinase"/>
    <property type="match status" value="1"/>
</dbReference>
<proteinExistence type="evidence at transcript level"/>
<sequence length="792" mass="85471">MLLIGVWRPRTGLYMSLLVAFLYSFPTHSQMGCKSESCITCVSASADCTVDNTTSTIWCSGDTSHCNVTRCGGANFCFAYYGANANLTSFSFTSYCIAYSTGFDCSTVPATCTSSGIVGSEEKLFGSTGITCYCNSDNCTSNITYSYTVNPSLLLRSSFQSPSATTESASRSHEEISVAIPILVALFLVFVIMAAVFATCLCVKHHRSKTRSSSSSSRVPQTSAFSHMVPTDPLLPHFSLNSPTCSSSLPSTSSSPPSSSAKLIKMIGRGRFSAVWKAELSNEIVAAKVFTYHNRHSWENERHLYSMESTSHPSILQFLGSEMKGVGHDTQMCIFTPFCELGSLNHFLKTSPPVTWAQMCRIVRGVVGGVAHLHSEYYTNGDGRVVQKYAIAHRDVKSANVLMRSAEGDCVVGDLGLALVLDPTVDPKQMANSGQVGTFRYMAPEALDARVNLQDLESFKQIDIYALALVMWEVAWRCEATAHSDGVVPPCQLPFQELAGDRPTLERMKDIVVTDKQRPPIPPSWRTHEGMCVLTTAIQDSWDDDSEARLTAAGIMCRLDVIKDHKSSPAVNIATPVAPTPTTPTTIATSDGHIICTQVHIDHAMPPPYSAEDPHPQDAAAVAHSGPASHSRFHFQSSLPLLRRARENGRMRPLNAQTRNVCNSAILECDNAARQQHQPAAVRYSLVLSADRLSLRPPRASGDVLTTSVSMELAVLQANHATDGGNPTLVRTNSLSTPSTGASAHLQRPATLTLGRTVGGTLQVPALSPNMEVSERSGENTTPGSELQSACA</sequence>
<dbReference type="Gene3D" id="1.10.510.10">
    <property type="entry name" value="Transferase(Phosphotransferase) domain 1"/>
    <property type="match status" value="1"/>
</dbReference>
<dbReference type="EC" id="2.7.11.30" evidence="3"/>
<evidence type="ECO:0000256" key="5">
    <source>
        <dbReference type="ARBA" id="ARBA00022679"/>
    </source>
</evidence>
<evidence type="ECO:0000256" key="2">
    <source>
        <dbReference type="ARBA" id="ARBA00009605"/>
    </source>
</evidence>